<feature type="region of interest" description="Disordered" evidence="1">
    <location>
        <begin position="1"/>
        <end position="26"/>
    </location>
</feature>
<evidence type="ECO:0000313" key="2">
    <source>
        <dbReference type="EMBL" id="MDW9252825.1"/>
    </source>
</evidence>
<sequence length="271" mass="29047">MSDRRIFMPAAAQARRPTQPAQACRSSRQLRPRRACAARACAATLAALAALAALAGCAAGVTEERARADVRWDYAPDALRIDIDASPRLNEYLNAPHTLLLAVFQSADARTFRQLADDPDRLRMTLAAGGPATDFIQTTRYVVEPGARVALSIDRAQQVRYVGIVAGYYDADGPRAARLFDVPLRIDKRGWFSSTYRAAPRTLGLKLRLGAQSITDAREAPLNLPPPGARAWTTLDGGAKTLTLPAGDANGSENGGGGDENDSSAHAPRKR</sequence>
<dbReference type="InterPro" id="IPR017734">
    <property type="entry name" value="T6SS_SciN"/>
</dbReference>
<evidence type="ECO:0000313" key="3">
    <source>
        <dbReference type="Proteomes" id="UP001272137"/>
    </source>
</evidence>
<dbReference type="RefSeq" id="WP_151197749.1">
    <property type="nucleotide sequence ID" value="NZ_JALGJD010000031.1"/>
</dbReference>
<organism evidence="2 3">
    <name type="scientific">Burkholderia thailandensis</name>
    <dbReference type="NCBI Taxonomy" id="57975"/>
    <lineage>
        <taxon>Bacteria</taxon>
        <taxon>Pseudomonadati</taxon>
        <taxon>Pseudomonadota</taxon>
        <taxon>Betaproteobacteria</taxon>
        <taxon>Burkholderiales</taxon>
        <taxon>Burkholderiaceae</taxon>
        <taxon>Burkholderia</taxon>
        <taxon>pseudomallei group</taxon>
    </lineage>
</organism>
<dbReference type="Gene3D" id="2.60.40.4150">
    <property type="entry name" value="Type VI secretion system, lipoprotein SciN"/>
    <property type="match status" value="1"/>
</dbReference>
<name>A0AAW9CQE5_BURTH</name>
<feature type="compositionally biased region" description="Low complexity" evidence="1">
    <location>
        <begin position="9"/>
        <end position="25"/>
    </location>
</feature>
<dbReference type="NCBIfam" id="TIGR03352">
    <property type="entry name" value="VI_chp_3"/>
    <property type="match status" value="1"/>
</dbReference>
<dbReference type="AlphaFoldDB" id="A0AAW9CQE5"/>
<comment type="caution">
    <text evidence="2">The sequence shown here is derived from an EMBL/GenBank/DDBJ whole genome shotgun (WGS) entry which is preliminary data.</text>
</comment>
<evidence type="ECO:0000256" key="1">
    <source>
        <dbReference type="SAM" id="MobiDB-lite"/>
    </source>
</evidence>
<proteinExistence type="predicted"/>
<protein>
    <submittedName>
        <fullName evidence="2">Type VI secretion lipofamily protein</fullName>
    </submittedName>
</protein>
<dbReference type="Proteomes" id="UP001272137">
    <property type="component" value="Unassembled WGS sequence"/>
</dbReference>
<reference evidence="2" key="1">
    <citation type="submission" date="2018-08" db="EMBL/GenBank/DDBJ databases">
        <title>Identification of Burkholderia cepacia strains that express a Burkholderia pseudomallei-like capsular polysaccharide.</title>
        <authorList>
            <person name="Burtnick M.N."/>
            <person name="Vongsouvath M."/>
            <person name="Newton P."/>
            <person name="Wuthiekanun V."/>
            <person name="Limmathurotsakul D."/>
            <person name="Brett P.J."/>
            <person name="Chantratita N."/>
            <person name="Dance D.A."/>
        </authorList>
    </citation>
    <scope>NUCLEOTIDE SEQUENCE</scope>
    <source>
        <strain evidence="2">SBXCC001</strain>
    </source>
</reference>
<dbReference type="EMBL" id="QXCT01000001">
    <property type="protein sequence ID" value="MDW9252825.1"/>
    <property type="molecule type" value="Genomic_DNA"/>
</dbReference>
<dbReference type="InterPro" id="IPR038706">
    <property type="entry name" value="Type_VI_SciN-like_sf"/>
</dbReference>
<gene>
    <name evidence="2" type="ORF">C7S16_6848</name>
</gene>
<feature type="region of interest" description="Disordered" evidence="1">
    <location>
        <begin position="218"/>
        <end position="271"/>
    </location>
</feature>
<accession>A0AAW9CQE5</accession>
<dbReference type="Pfam" id="PF12790">
    <property type="entry name" value="T6SS-SciN"/>
    <property type="match status" value="1"/>
</dbReference>